<dbReference type="GO" id="GO:0009279">
    <property type="term" value="C:cell outer membrane"/>
    <property type="evidence" value="ECO:0007669"/>
    <property type="project" value="UniProtKB-SubCell"/>
</dbReference>
<dbReference type="OrthoDB" id="9809164at2"/>
<dbReference type="Pfam" id="PF00691">
    <property type="entry name" value="OmpA"/>
    <property type="match status" value="1"/>
</dbReference>
<evidence type="ECO:0000259" key="7">
    <source>
        <dbReference type="PROSITE" id="PS51123"/>
    </source>
</evidence>
<feature type="compositionally biased region" description="Polar residues" evidence="5">
    <location>
        <begin position="181"/>
        <end position="190"/>
    </location>
</feature>
<keyword evidence="3" id="KW-0998">Cell outer membrane</keyword>
<dbReference type="RefSeq" id="WP_102950814.1">
    <property type="nucleotide sequence ID" value="NZ_CP024847.1"/>
</dbReference>
<dbReference type="PROSITE" id="PS51257">
    <property type="entry name" value="PROKAR_LIPOPROTEIN"/>
    <property type="match status" value="1"/>
</dbReference>
<sequence length="190" mass="19902">MKKILALLIAGGAMVACSSNKAPETDMKAVASAPEPVASAPVASAPEPVVTNHNSVYFGFNKYDIKDDYTGIIKANADYLAAHKDAKVQVQGNTDDVGSVEYNLSLGQKRADVVKKALIANGATKAQVEAISNGKLKPKYDNNSSATRAMNRRSDINYTAGQPTGYSTDSNGVPTVDGSVYNGTVTEGVE</sequence>
<accession>A0A2I7N5L5</accession>
<evidence type="ECO:0000256" key="1">
    <source>
        <dbReference type="ARBA" id="ARBA00004442"/>
    </source>
</evidence>
<organism evidence="8 9">
    <name type="scientific">Aquella oligotrophica</name>
    <dbReference type="NCBI Taxonomy" id="2067065"/>
    <lineage>
        <taxon>Bacteria</taxon>
        <taxon>Pseudomonadati</taxon>
        <taxon>Pseudomonadota</taxon>
        <taxon>Betaproteobacteria</taxon>
        <taxon>Neisseriales</taxon>
        <taxon>Neisseriaceae</taxon>
        <taxon>Aquella</taxon>
    </lineage>
</organism>
<dbReference type="Proteomes" id="UP000236655">
    <property type="component" value="Chromosome"/>
</dbReference>
<feature type="compositionally biased region" description="Polar residues" evidence="5">
    <location>
        <begin position="156"/>
        <end position="173"/>
    </location>
</feature>
<feature type="chain" id="PRO_5014364444" evidence="6">
    <location>
        <begin position="23"/>
        <end position="190"/>
    </location>
</feature>
<dbReference type="PANTHER" id="PTHR30329:SF21">
    <property type="entry name" value="LIPOPROTEIN YIAD-RELATED"/>
    <property type="match status" value="1"/>
</dbReference>
<dbReference type="EMBL" id="CP024847">
    <property type="protein sequence ID" value="AUR51515.1"/>
    <property type="molecule type" value="Genomic_DNA"/>
</dbReference>
<gene>
    <name evidence="8" type="ORF">CUN60_04160</name>
</gene>
<proteinExistence type="predicted"/>
<keyword evidence="9" id="KW-1185">Reference proteome</keyword>
<reference evidence="9" key="1">
    <citation type="submission" date="2017-11" db="EMBL/GenBank/DDBJ databases">
        <authorList>
            <person name="Chan K.G."/>
            <person name="Lee L.S."/>
        </authorList>
    </citation>
    <scope>NUCLEOTIDE SEQUENCE [LARGE SCALE GENOMIC DNA]</scope>
    <source>
        <strain evidence="9">DSM 100970</strain>
    </source>
</reference>
<dbReference type="InterPro" id="IPR050330">
    <property type="entry name" value="Bact_OuterMem_StrucFunc"/>
</dbReference>
<evidence type="ECO:0000256" key="5">
    <source>
        <dbReference type="SAM" id="MobiDB-lite"/>
    </source>
</evidence>
<evidence type="ECO:0000313" key="9">
    <source>
        <dbReference type="Proteomes" id="UP000236655"/>
    </source>
</evidence>
<feature type="region of interest" description="Disordered" evidence="5">
    <location>
        <begin position="139"/>
        <end position="190"/>
    </location>
</feature>
<name>A0A2I7N5L5_9NEIS</name>
<dbReference type="InterPro" id="IPR036737">
    <property type="entry name" value="OmpA-like_sf"/>
</dbReference>
<dbReference type="PANTHER" id="PTHR30329">
    <property type="entry name" value="STATOR ELEMENT OF FLAGELLAR MOTOR COMPLEX"/>
    <property type="match status" value="1"/>
</dbReference>
<dbReference type="KEGG" id="nba:CUN60_04160"/>
<dbReference type="InterPro" id="IPR006665">
    <property type="entry name" value="OmpA-like"/>
</dbReference>
<keyword evidence="6" id="KW-0732">Signal</keyword>
<dbReference type="Gene3D" id="3.30.1330.60">
    <property type="entry name" value="OmpA-like domain"/>
    <property type="match status" value="1"/>
</dbReference>
<comment type="subcellular location">
    <subcellularLocation>
        <location evidence="1">Cell outer membrane</location>
    </subcellularLocation>
</comment>
<evidence type="ECO:0000256" key="6">
    <source>
        <dbReference type="SAM" id="SignalP"/>
    </source>
</evidence>
<evidence type="ECO:0000256" key="3">
    <source>
        <dbReference type="ARBA" id="ARBA00023237"/>
    </source>
</evidence>
<keyword evidence="2 4" id="KW-0472">Membrane</keyword>
<dbReference type="AlphaFoldDB" id="A0A2I7N5L5"/>
<keyword evidence="8" id="KW-0449">Lipoprotein</keyword>
<dbReference type="InterPro" id="IPR006664">
    <property type="entry name" value="OMP_bac"/>
</dbReference>
<evidence type="ECO:0000256" key="2">
    <source>
        <dbReference type="ARBA" id="ARBA00023136"/>
    </source>
</evidence>
<dbReference type="SUPFAM" id="SSF103088">
    <property type="entry name" value="OmpA-like"/>
    <property type="match status" value="1"/>
</dbReference>
<dbReference type="CDD" id="cd07185">
    <property type="entry name" value="OmpA_C-like"/>
    <property type="match status" value="1"/>
</dbReference>
<dbReference type="PROSITE" id="PS51123">
    <property type="entry name" value="OMPA_2"/>
    <property type="match status" value="1"/>
</dbReference>
<evidence type="ECO:0000256" key="4">
    <source>
        <dbReference type="PROSITE-ProRule" id="PRU00473"/>
    </source>
</evidence>
<protein>
    <submittedName>
        <fullName evidence="8">Peptidoglycan-associated lipoprotein</fullName>
    </submittedName>
</protein>
<feature type="signal peptide" evidence="6">
    <location>
        <begin position="1"/>
        <end position="22"/>
    </location>
</feature>
<evidence type="ECO:0000313" key="8">
    <source>
        <dbReference type="EMBL" id="AUR51515.1"/>
    </source>
</evidence>
<feature type="domain" description="OmpA-like" evidence="7">
    <location>
        <begin position="45"/>
        <end position="162"/>
    </location>
</feature>
<dbReference type="PRINTS" id="PR01021">
    <property type="entry name" value="OMPADOMAIN"/>
</dbReference>